<accession>A0A0U1M1D2</accession>
<feature type="region of interest" description="Disordered" evidence="1">
    <location>
        <begin position="89"/>
        <end position="121"/>
    </location>
</feature>
<organism evidence="2 3">
    <name type="scientific">Talaromyces islandicus</name>
    <name type="common">Penicillium islandicum</name>
    <dbReference type="NCBI Taxonomy" id="28573"/>
    <lineage>
        <taxon>Eukaryota</taxon>
        <taxon>Fungi</taxon>
        <taxon>Dikarya</taxon>
        <taxon>Ascomycota</taxon>
        <taxon>Pezizomycotina</taxon>
        <taxon>Eurotiomycetes</taxon>
        <taxon>Eurotiomycetidae</taxon>
        <taxon>Eurotiales</taxon>
        <taxon>Trichocomaceae</taxon>
        <taxon>Talaromyces</taxon>
        <taxon>Talaromyces sect. Islandici</taxon>
    </lineage>
</organism>
<dbReference type="Proteomes" id="UP000054383">
    <property type="component" value="Unassembled WGS sequence"/>
</dbReference>
<dbReference type="AlphaFoldDB" id="A0A0U1M1D2"/>
<keyword evidence="3" id="KW-1185">Reference proteome</keyword>
<reference evidence="2 3" key="1">
    <citation type="submission" date="2015-04" db="EMBL/GenBank/DDBJ databases">
        <authorList>
            <person name="Syromyatnikov M.Y."/>
            <person name="Popov V.N."/>
        </authorList>
    </citation>
    <scope>NUCLEOTIDE SEQUENCE [LARGE SCALE GENOMIC DNA]</scope>
    <source>
        <strain evidence="2">WF-38-12</strain>
    </source>
</reference>
<feature type="region of interest" description="Disordered" evidence="1">
    <location>
        <begin position="28"/>
        <end position="47"/>
    </location>
</feature>
<gene>
    <name evidence="2" type="ORF">PISL3812_06340</name>
</gene>
<evidence type="ECO:0000313" key="2">
    <source>
        <dbReference type="EMBL" id="CRG89304.1"/>
    </source>
</evidence>
<dbReference type="EMBL" id="CVMT01000006">
    <property type="protein sequence ID" value="CRG89304.1"/>
    <property type="molecule type" value="Genomic_DNA"/>
</dbReference>
<name>A0A0U1M1D2_TALIS</name>
<proteinExistence type="predicted"/>
<sequence length="362" mass="41182">MMISKEQDDPDENTVLVDSFRASFERWSRPAHKQAAQPNEQDKPVTENTRLANSYRTAFVGWVPPNVPGSTVNVQDTTTHSITSKEVLNGDVALPPLSPVTAPSRRRPQQSPSPITTEKEEMMKAEVASPQLKAELEAIKESVRNGKWWVERAKERRALRFGTSNPEAMKPGANDKNYVVEPNAASKTNYMDKFPKGMSVKQRHEMQYKVYQDSVRAHFKYKRGKSILASTTKTDVPAYETVSSTPSLEEMYKTLVLKRSRRNPDNKAEANWSLYSAASKEKRFELTKRLWLWLDDTILEAWIVDIHHEPFFTGMAHADGMRGFYIAPDLWNDAAPTQKGKLKVYCGIERETLRLASPGNDY</sequence>
<dbReference type="OrthoDB" id="2129362at2759"/>
<evidence type="ECO:0000313" key="3">
    <source>
        <dbReference type="Proteomes" id="UP000054383"/>
    </source>
</evidence>
<protein>
    <submittedName>
        <fullName evidence="2">Uncharacterized protein</fullName>
    </submittedName>
</protein>
<dbReference type="STRING" id="28573.A0A0U1M1D2"/>
<evidence type="ECO:0000256" key="1">
    <source>
        <dbReference type="SAM" id="MobiDB-lite"/>
    </source>
</evidence>